<organism evidence="1 2">
    <name type="scientific">Chionoecetes opilio</name>
    <name type="common">Atlantic snow crab</name>
    <name type="synonym">Cancer opilio</name>
    <dbReference type="NCBI Taxonomy" id="41210"/>
    <lineage>
        <taxon>Eukaryota</taxon>
        <taxon>Metazoa</taxon>
        <taxon>Ecdysozoa</taxon>
        <taxon>Arthropoda</taxon>
        <taxon>Crustacea</taxon>
        <taxon>Multicrustacea</taxon>
        <taxon>Malacostraca</taxon>
        <taxon>Eumalacostraca</taxon>
        <taxon>Eucarida</taxon>
        <taxon>Decapoda</taxon>
        <taxon>Pleocyemata</taxon>
        <taxon>Brachyura</taxon>
        <taxon>Eubrachyura</taxon>
        <taxon>Majoidea</taxon>
        <taxon>Majidae</taxon>
        <taxon>Chionoecetes</taxon>
    </lineage>
</organism>
<evidence type="ECO:0000313" key="2">
    <source>
        <dbReference type="Proteomes" id="UP000770661"/>
    </source>
</evidence>
<gene>
    <name evidence="1" type="ORF">GWK47_054927</name>
</gene>
<comment type="caution">
    <text evidence="1">The sequence shown here is derived from an EMBL/GenBank/DDBJ whole genome shotgun (WGS) entry which is preliminary data.</text>
</comment>
<proteinExistence type="predicted"/>
<protein>
    <submittedName>
        <fullName evidence="1">Uncharacterized protein</fullName>
    </submittedName>
</protein>
<dbReference type="EMBL" id="JACEEZ010018046">
    <property type="protein sequence ID" value="KAG0717204.1"/>
    <property type="molecule type" value="Genomic_DNA"/>
</dbReference>
<reference evidence="1" key="1">
    <citation type="submission" date="2020-07" db="EMBL/GenBank/DDBJ databases">
        <title>The High-quality genome of the commercially important snow crab, Chionoecetes opilio.</title>
        <authorList>
            <person name="Jeong J.-H."/>
            <person name="Ryu S."/>
        </authorList>
    </citation>
    <scope>NUCLEOTIDE SEQUENCE</scope>
    <source>
        <strain evidence="1">MADBK_172401_WGS</strain>
        <tissue evidence="1">Digestive gland</tissue>
    </source>
</reference>
<dbReference type="AlphaFoldDB" id="A0A8J4Y6L0"/>
<evidence type="ECO:0000313" key="1">
    <source>
        <dbReference type="EMBL" id="KAG0717204.1"/>
    </source>
</evidence>
<accession>A0A8J4Y6L0</accession>
<name>A0A8J4Y6L0_CHIOP</name>
<sequence>MAVYVGVVQAARIPGGGNTISPGVGGANQPEAADGRILPKSGKRVAVPASFTRSIPQRPLYRAHRSRETAVRRPYTVLVQASPPFARFTRPATSLEQTQNSAGRGWAGKSPSKTYSIDGKSPLCVPPCDPAALVFPQWRRSIKDDRTIIAFLEVQRGAVFAF</sequence>
<dbReference type="Proteomes" id="UP000770661">
    <property type="component" value="Unassembled WGS sequence"/>
</dbReference>
<keyword evidence="2" id="KW-1185">Reference proteome</keyword>